<accession>A0ABQ8ST04</accession>
<protein>
    <submittedName>
        <fullName evidence="1">Uncharacterized protein</fullName>
    </submittedName>
</protein>
<sequence length="168" mass="19738">MGLVIARWYLVRCGQVFTIDYLIFALWVGENLKKTKAAQLFHKTVLKTEGTICANELKEKLEERKLQCYIPVKAKSLMSKLINIIMGQRDENKFKGQEKELDNVSVTQRWKMLKKTLESAMTDTMGFKQDEKRTEWYNECHAAVTRRNRAREMLQQKATRASIKNFQQ</sequence>
<evidence type="ECO:0000313" key="2">
    <source>
        <dbReference type="Proteomes" id="UP001148838"/>
    </source>
</evidence>
<name>A0ABQ8ST04_PERAM</name>
<evidence type="ECO:0000313" key="1">
    <source>
        <dbReference type="EMBL" id="KAJ4437294.1"/>
    </source>
</evidence>
<gene>
    <name evidence="1" type="ORF">ANN_17432</name>
</gene>
<organism evidence="1 2">
    <name type="scientific">Periplaneta americana</name>
    <name type="common">American cockroach</name>
    <name type="synonym">Blatta americana</name>
    <dbReference type="NCBI Taxonomy" id="6978"/>
    <lineage>
        <taxon>Eukaryota</taxon>
        <taxon>Metazoa</taxon>
        <taxon>Ecdysozoa</taxon>
        <taxon>Arthropoda</taxon>
        <taxon>Hexapoda</taxon>
        <taxon>Insecta</taxon>
        <taxon>Pterygota</taxon>
        <taxon>Neoptera</taxon>
        <taxon>Polyneoptera</taxon>
        <taxon>Dictyoptera</taxon>
        <taxon>Blattodea</taxon>
        <taxon>Blattoidea</taxon>
        <taxon>Blattidae</taxon>
        <taxon>Blattinae</taxon>
        <taxon>Periplaneta</taxon>
    </lineage>
</organism>
<dbReference type="EMBL" id="JAJSOF020000021">
    <property type="protein sequence ID" value="KAJ4437294.1"/>
    <property type="molecule type" value="Genomic_DNA"/>
</dbReference>
<reference evidence="1 2" key="1">
    <citation type="journal article" date="2022" name="Allergy">
        <title>Genome assembly and annotation of Periplaneta americana reveal a comprehensive cockroach allergen profile.</title>
        <authorList>
            <person name="Wang L."/>
            <person name="Xiong Q."/>
            <person name="Saelim N."/>
            <person name="Wang L."/>
            <person name="Nong W."/>
            <person name="Wan A.T."/>
            <person name="Shi M."/>
            <person name="Liu X."/>
            <person name="Cao Q."/>
            <person name="Hui J.H.L."/>
            <person name="Sookrung N."/>
            <person name="Leung T.F."/>
            <person name="Tungtrongchitr A."/>
            <person name="Tsui S.K.W."/>
        </authorList>
    </citation>
    <scope>NUCLEOTIDE SEQUENCE [LARGE SCALE GENOMIC DNA]</scope>
    <source>
        <strain evidence="1">PWHHKU_190912</strain>
    </source>
</reference>
<comment type="caution">
    <text evidence="1">The sequence shown here is derived from an EMBL/GenBank/DDBJ whole genome shotgun (WGS) entry which is preliminary data.</text>
</comment>
<dbReference type="Proteomes" id="UP001148838">
    <property type="component" value="Unassembled WGS sequence"/>
</dbReference>
<proteinExistence type="predicted"/>
<keyword evidence="2" id="KW-1185">Reference proteome</keyword>